<protein>
    <submittedName>
        <fullName evidence="2">Uncharacterized protein</fullName>
    </submittedName>
</protein>
<evidence type="ECO:0000256" key="1">
    <source>
        <dbReference type="SAM" id="MobiDB-lite"/>
    </source>
</evidence>
<feature type="compositionally biased region" description="Polar residues" evidence="1">
    <location>
        <begin position="1"/>
        <end position="17"/>
    </location>
</feature>
<evidence type="ECO:0000313" key="3">
    <source>
        <dbReference type="Proteomes" id="UP000259328"/>
    </source>
</evidence>
<feature type="region of interest" description="Disordered" evidence="1">
    <location>
        <begin position="1"/>
        <end position="34"/>
    </location>
</feature>
<organism evidence="2 3">
    <name type="scientific">Mycoplasmopsis synoviae</name>
    <name type="common">Mycoplasma synoviae</name>
    <dbReference type="NCBI Taxonomy" id="2109"/>
    <lineage>
        <taxon>Bacteria</taxon>
        <taxon>Bacillati</taxon>
        <taxon>Mycoplasmatota</taxon>
        <taxon>Mycoplasmoidales</taxon>
        <taxon>Metamycoplasmataceae</taxon>
        <taxon>Mycoplasmopsis</taxon>
    </lineage>
</organism>
<name>A0A3B0P9B7_MYCSY</name>
<feature type="non-terminal residue" evidence="2">
    <location>
        <position position="34"/>
    </location>
</feature>
<sequence length="34" mass="3868">MKNNPTERSSRELTSAQNSSLKNNNLFSLQNGTW</sequence>
<reference evidence="3" key="1">
    <citation type="submission" date="2018-06" db="EMBL/GenBank/DDBJ databases">
        <authorList>
            <consortium name="Pathogen Informatics"/>
        </authorList>
    </citation>
    <scope>NUCLEOTIDE SEQUENCE [LARGE SCALE GENOMIC DNA]</scope>
    <source>
        <strain evidence="3">NCTC10124</strain>
    </source>
</reference>
<gene>
    <name evidence="2" type="ORF">NCTC10124_01296</name>
</gene>
<dbReference type="AlphaFoldDB" id="A0A3B0P9B7"/>
<dbReference type="EMBL" id="LS991953">
    <property type="protein sequence ID" value="SYV93542.1"/>
    <property type="molecule type" value="Genomic_DNA"/>
</dbReference>
<feature type="compositionally biased region" description="Low complexity" evidence="1">
    <location>
        <begin position="18"/>
        <end position="34"/>
    </location>
</feature>
<dbReference type="Proteomes" id="UP000259328">
    <property type="component" value="Chromosome"/>
</dbReference>
<accession>A0A3B0P9B7</accession>
<proteinExistence type="predicted"/>
<evidence type="ECO:0000313" key="2">
    <source>
        <dbReference type="EMBL" id="SYV93542.1"/>
    </source>
</evidence>